<feature type="compositionally biased region" description="Basic and acidic residues" evidence="1">
    <location>
        <begin position="31"/>
        <end position="41"/>
    </location>
</feature>
<keyword evidence="2" id="KW-1185">Reference proteome</keyword>
<accession>A0A1I7YT28</accession>
<feature type="region of interest" description="Disordered" evidence="1">
    <location>
        <begin position="78"/>
        <end position="105"/>
    </location>
</feature>
<name>A0A1I7YT28_9BILA</name>
<sequence length="105" mass="11482">MDWAKKQKHDPFMKQVRTVKTGKFGNSKSASGRERDVRASEAEGVDEGDPSGGAPLLVGLEEAEVLLDVALAEVQVSDQESVVEHERRGHDLQRARRGQTVSEVA</sequence>
<feature type="region of interest" description="Disordered" evidence="1">
    <location>
        <begin position="1"/>
        <end position="55"/>
    </location>
</feature>
<evidence type="ECO:0000256" key="1">
    <source>
        <dbReference type="SAM" id="MobiDB-lite"/>
    </source>
</evidence>
<proteinExistence type="predicted"/>
<dbReference type="AlphaFoldDB" id="A0A1I7YT28"/>
<feature type="compositionally biased region" description="Basic and acidic residues" evidence="1">
    <location>
        <begin position="82"/>
        <end position="94"/>
    </location>
</feature>
<dbReference type="WBParaSite" id="L893_g19424.t1">
    <property type="protein sequence ID" value="L893_g19424.t1"/>
    <property type="gene ID" value="L893_g19424"/>
</dbReference>
<dbReference type="Proteomes" id="UP000095287">
    <property type="component" value="Unplaced"/>
</dbReference>
<organism evidence="2 3">
    <name type="scientific">Steinernema glaseri</name>
    <dbReference type="NCBI Taxonomy" id="37863"/>
    <lineage>
        <taxon>Eukaryota</taxon>
        <taxon>Metazoa</taxon>
        <taxon>Ecdysozoa</taxon>
        <taxon>Nematoda</taxon>
        <taxon>Chromadorea</taxon>
        <taxon>Rhabditida</taxon>
        <taxon>Tylenchina</taxon>
        <taxon>Panagrolaimomorpha</taxon>
        <taxon>Strongyloidoidea</taxon>
        <taxon>Steinernematidae</taxon>
        <taxon>Steinernema</taxon>
    </lineage>
</organism>
<evidence type="ECO:0000313" key="2">
    <source>
        <dbReference type="Proteomes" id="UP000095287"/>
    </source>
</evidence>
<evidence type="ECO:0000313" key="3">
    <source>
        <dbReference type="WBParaSite" id="L893_g19424.t1"/>
    </source>
</evidence>
<reference evidence="3" key="1">
    <citation type="submission" date="2016-11" db="UniProtKB">
        <authorList>
            <consortium name="WormBaseParasite"/>
        </authorList>
    </citation>
    <scope>IDENTIFICATION</scope>
</reference>
<protein>
    <submittedName>
        <fullName evidence="3">Transposase</fullName>
    </submittedName>
</protein>